<dbReference type="RefSeq" id="WP_108969639.1">
    <property type="nucleotide sequence ID" value="NZ_CP022190.1"/>
</dbReference>
<dbReference type="Gene3D" id="2.150.10.10">
    <property type="entry name" value="Serralysin-like metalloprotease, C-terminal"/>
    <property type="match status" value="3"/>
</dbReference>
<feature type="compositionally biased region" description="Acidic residues" evidence="3">
    <location>
        <begin position="490"/>
        <end position="501"/>
    </location>
</feature>
<proteinExistence type="predicted"/>
<dbReference type="InterPro" id="IPR050557">
    <property type="entry name" value="RTX_toxin/Mannuronan_C5-epim"/>
</dbReference>
<accession>A0A2U8HJ08</accession>
<organism evidence="4 5">
    <name type="scientific">Alloyangia pacifica</name>
    <dbReference type="NCBI Taxonomy" id="311180"/>
    <lineage>
        <taxon>Bacteria</taxon>
        <taxon>Pseudomonadati</taxon>
        <taxon>Pseudomonadota</taxon>
        <taxon>Alphaproteobacteria</taxon>
        <taxon>Rhodobacterales</taxon>
        <taxon>Roseobacteraceae</taxon>
        <taxon>Alloyangia</taxon>
    </lineage>
</organism>
<dbReference type="PROSITE" id="PS00330">
    <property type="entry name" value="HEMOLYSIN_CALCIUM"/>
    <property type="match status" value="2"/>
</dbReference>
<dbReference type="InterPro" id="IPR001343">
    <property type="entry name" value="Hemolysn_Ca-bd"/>
</dbReference>
<feature type="region of interest" description="Disordered" evidence="3">
    <location>
        <begin position="757"/>
        <end position="785"/>
    </location>
</feature>
<keyword evidence="2" id="KW-0964">Secreted</keyword>
<dbReference type="InterPro" id="IPR018511">
    <property type="entry name" value="Hemolysin-typ_Ca-bd_CS"/>
</dbReference>
<protein>
    <recommendedName>
        <fullName evidence="6">Alkaline phosphatase</fullName>
    </recommendedName>
</protein>
<name>A0A2U8HJ08_9RHOB</name>
<gene>
    <name evidence="4" type="ORF">CEW88_18650</name>
</gene>
<dbReference type="OrthoDB" id="7786102at2"/>
<dbReference type="Pfam" id="PF00353">
    <property type="entry name" value="HemolysinCabind"/>
    <property type="match status" value="3"/>
</dbReference>
<dbReference type="EMBL" id="CP022190">
    <property type="protein sequence ID" value="AWI85711.1"/>
    <property type="molecule type" value="Genomic_DNA"/>
</dbReference>
<dbReference type="SUPFAM" id="SSF51120">
    <property type="entry name" value="beta-Roll"/>
    <property type="match status" value="3"/>
</dbReference>
<feature type="region of interest" description="Disordered" evidence="3">
    <location>
        <begin position="489"/>
        <end position="544"/>
    </location>
</feature>
<dbReference type="Proteomes" id="UP000244915">
    <property type="component" value="Chromosome 2"/>
</dbReference>
<evidence type="ECO:0000256" key="3">
    <source>
        <dbReference type="SAM" id="MobiDB-lite"/>
    </source>
</evidence>
<dbReference type="InterPro" id="IPR011049">
    <property type="entry name" value="Serralysin-like_metalloprot_C"/>
</dbReference>
<dbReference type="KEGG" id="ypac:CEW88_18650"/>
<dbReference type="InterPro" id="IPR012334">
    <property type="entry name" value="Pectin_lyas_fold"/>
</dbReference>
<sequence length="917" mass="94695">MVIKIAAGASSAEIQRAVDSASEGTVIRLAAGEYRFTSTVKITTDGVTIEGDAAGGTVVTLDDSMAGDPAFQVGANLFEEDLGAELSVSAGAKGAHSLSLAKANHDLQAGDVIWITMPNDDALYDEIGDTAWQKDNKDLRTQMVTVNSVDGKKIGFDNALDFDFDSSATVQLVETVDDVAIRNLVLEGDYGRSDPTDFSNTISAEDDGMMILVNTASGFSLSDVSMIEAGSSGLVLAKSVNADVKGLTVEGSHNKGSDGNGYGVWIRDVYDSSFSDLTIMDTRHAVLFASYTSASGNDVHVTYTNRDINFHGGLDTRNTVVVDSSIRDTEAEQRSLGLTYFVNDGGKRYGAPTDRDANTVLFTNVHGSVRAEQIELTDAGGVAYMYGSADTVTGGAGDDWIDMGTGADVIYASGGDDTLIGGSGTDTVIFDGSIDDISVSSTRSGVLVEHAGGSMLLDGVEVLQLGAKSFSISDKLDWLTAHGGWSGDHADEDASVDDDVSVDVPENVPGDEDAAGGEGQSPSEGSDDTDSDHGDADEPAVVPDEGSVAVFTGTSSRDTLVLSGAATEVDAQSGADLVIGGAGDDYVVLGSGHDRFEASAGNDTVFGGYGNDTVSAGADLGPISVSETSEGVLLEYDSGSLLIDERVEFIELGATEYRVRKDLASLIGSKGSESETSPESGAQFFEPLAGEDREAAKSAPPNQGEISNDLIKVPEGGLSGTDKSERLVAEDGQTAVFAQGGDDTVLACDEDTWIDLGAGDDRGQGRNGADTLRGGEGADNLRGNSGDDYLLGGSGDDTIYGNAGNDTVVGGDGADKLNGGSGDDTLEGGNGSDKFVIVEGKNVITDFDAGEGDVFYFANQSDSQVLSGFHHWFETGESSAGLEFSLADGGLTVTADTGSLHVENVAIDTIAGWYDLG</sequence>
<evidence type="ECO:0000256" key="2">
    <source>
        <dbReference type="ARBA" id="ARBA00022525"/>
    </source>
</evidence>
<dbReference type="SUPFAM" id="SSF51126">
    <property type="entry name" value="Pectin lyase-like"/>
    <property type="match status" value="1"/>
</dbReference>
<evidence type="ECO:0000313" key="4">
    <source>
        <dbReference type="EMBL" id="AWI85711.1"/>
    </source>
</evidence>
<feature type="region of interest" description="Disordered" evidence="3">
    <location>
        <begin position="692"/>
        <end position="716"/>
    </location>
</feature>
<reference evidence="4 5" key="1">
    <citation type="submission" date="2017-06" db="EMBL/GenBank/DDBJ databases">
        <title>Yangia sp. YSBP01 complete genome sequence.</title>
        <authorList>
            <person name="Woo J.-H."/>
            <person name="Kim H.-S."/>
        </authorList>
    </citation>
    <scope>NUCLEOTIDE SEQUENCE [LARGE SCALE GENOMIC DNA]</scope>
    <source>
        <strain evidence="4 5">YSBP01</strain>
    </source>
</reference>
<dbReference type="PANTHER" id="PTHR38340:SF1">
    <property type="entry name" value="S-LAYER PROTEIN"/>
    <property type="match status" value="1"/>
</dbReference>
<evidence type="ECO:0000256" key="1">
    <source>
        <dbReference type="ARBA" id="ARBA00004613"/>
    </source>
</evidence>
<dbReference type="AlphaFoldDB" id="A0A2U8HJ08"/>
<dbReference type="GO" id="GO:0005576">
    <property type="term" value="C:extracellular region"/>
    <property type="evidence" value="ECO:0007669"/>
    <property type="project" value="UniProtKB-SubCell"/>
</dbReference>
<dbReference type="Gene3D" id="2.160.20.10">
    <property type="entry name" value="Single-stranded right-handed beta-helix, Pectin lyase-like"/>
    <property type="match status" value="1"/>
</dbReference>
<evidence type="ECO:0008006" key="6">
    <source>
        <dbReference type="Google" id="ProtNLM"/>
    </source>
</evidence>
<evidence type="ECO:0000313" key="5">
    <source>
        <dbReference type="Proteomes" id="UP000244915"/>
    </source>
</evidence>
<comment type="subcellular location">
    <subcellularLocation>
        <location evidence="1">Secreted</location>
    </subcellularLocation>
</comment>
<dbReference type="InterPro" id="IPR011050">
    <property type="entry name" value="Pectin_lyase_fold/virulence"/>
</dbReference>
<dbReference type="PANTHER" id="PTHR38340">
    <property type="entry name" value="S-LAYER PROTEIN"/>
    <property type="match status" value="1"/>
</dbReference>
<dbReference type="PRINTS" id="PR00313">
    <property type="entry name" value="CABNDNGRPT"/>
</dbReference>
<dbReference type="GO" id="GO:0005509">
    <property type="term" value="F:calcium ion binding"/>
    <property type="evidence" value="ECO:0007669"/>
    <property type="project" value="InterPro"/>
</dbReference>